<comment type="caution">
    <text evidence="1">The sequence shown here is derived from an EMBL/GenBank/DDBJ whole genome shotgun (WGS) entry which is preliminary data.</text>
</comment>
<sequence>MAMLTLGTGIGGALIHDGGQSRRGVLFDGCTFDAGDFGHHVMRSGTDAFKCVCGNSGCFECHASAAGLVRHWRALGGSEAAISLDDARSVVQRMREGDAMAKAAWTAYRADLAAGLANLVTFYNPSVIVLGGGLSSTPELYEGIEAAVDASTLPATRGKCRIVRSSLGPDCAAIGAAWLVFSETGIGAAGAALDLA</sequence>
<protein>
    <submittedName>
        <fullName evidence="1">Rok family protein</fullName>
    </submittedName>
</protein>
<name>A0A0M0K0T0_9EUKA</name>
<reference evidence="2" key="1">
    <citation type="journal article" date="2015" name="PLoS Genet.">
        <title>Genome Sequence and Transcriptome Analyses of Chrysochromulina tobin: Metabolic Tools for Enhanced Algal Fitness in the Prominent Order Prymnesiales (Haptophyceae).</title>
        <authorList>
            <person name="Hovde B.T."/>
            <person name="Deodato C.R."/>
            <person name="Hunsperger H.M."/>
            <person name="Ryken S.A."/>
            <person name="Yost W."/>
            <person name="Jha R.K."/>
            <person name="Patterson J."/>
            <person name="Monnat R.J. Jr."/>
            <person name="Barlow S.B."/>
            <person name="Starkenburg S.R."/>
            <person name="Cattolico R.A."/>
        </authorList>
    </citation>
    <scope>NUCLEOTIDE SEQUENCE</scope>
    <source>
        <strain evidence="2">CCMP291</strain>
    </source>
</reference>
<dbReference type="InterPro" id="IPR043129">
    <property type="entry name" value="ATPase_NBD"/>
</dbReference>
<dbReference type="EMBL" id="JWZX01001827">
    <property type="protein sequence ID" value="KOO32207.1"/>
    <property type="molecule type" value="Genomic_DNA"/>
</dbReference>
<dbReference type="Gene3D" id="3.30.420.40">
    <property type="match status" value="1"/>
</dbReference>
<evidence type="ECO:0000313" key="1">
    <source>
        <dbReference type="EMBL" id="KOO32207.1"/>
    </source>
</evidence>
<dbReference type="Proteomes" id="UP000037460">
    <property type="component" value="Unassembled WGS sequence"/>
</dbReference>
<dbReference type="Pfam" id="PF00480">
    <property type="entry name" value="ROK"/>
    <property type="match status" value="1"/>
</dbReference>
<gene>
    <name evidence="1" type="ORF">Ctob_003233</name>
</gene>
<dbReference type="AlphaFoldDB" id="A0A0M0K0T0"/>
<dbReference type="PANTHER" id="PTHR18964:SF149">
    <property type="entry name" value="BIFUNCTIONAL UDP-N-ACETYLGLUCOSAMINE 2-EPIMERASE_N-ACETYLMANNOSAMINE KINASE"/>
    <property type="match status" value="1"/>
</dbReference>
<accession>A0A0M0K0T0</accession>
<keyword evidence="2" id="KW-1185">Reference proteome</keyword>
<organism evidence="1 2">
    <name type="scientific">Chrysochromulina tobinii</name>
    <dbReference type="NCBI Taxonomy" id="1460289"/>
    <lineage>
        <taxon>Eukaryota</taxon>
        <taxon>Haptista</taxon>
        <taxon>Haptophyta</taxon>
        <taxon>Prymnesiophyceae</taxon>
        <taxon>Prymnesiales</taxon>
        <taxon>Chrysochromulinaceae</taxon>
        <taxon>Chrysochromulina</taxon>
    </lineage>
</organism>
<evidence type="ECO:0000313" key="2">
    <source>
        <dbReference type="Proteomes" id="UP000037460"/>
    </source>
</evidence>
<proteinExistence type="predicted"/>
<dbReference type="PANTHER" id="PTHR18964">
    <property type="entry name" value="ROK (REPRESSOR, ORF, KINASE) FAMILY"/>
    <property type="match status" value="1"/>
</dbReference>
<dbReference type="InterPro" id="IPR000600">
    <property type="entry name" value="ROK"/>
</dbReference>
<dbReference type="SUPFAM" id="SSF53067">
    <property type="entry name" value="Actin-like ATPase domain"/>
    <property type="match status" value="1"/>
</dbReference>
<dbReference type="OrthoDB" id="10249155at2759"/>